<organism evidence="2 3">
    <name type="scientific">Shewanella surugensis</name>
    <dbReference type="NCBI Taxonomy" id="212020"/>
    <lineage>
        <taxon>Bacteria</taxon>
        <taxon>Pseudomonadati</taxon>
        <taxon>Pseudomonadota</taxon>
        <taxon>Gammaproteobacteria</taxon>
        <taxon>Alteromonadales</taxon>
        <taxon>Shewanellaceae</taxon>
        <taxon>Shewanella</taxon>
    </lineage>
</organism>
<sequence length="115" mass="12797">MKKCIIVSALTLASIMSTSAFAVTNEQLDAIVQQQTDYNTANSELISLKQACSLIVDEDQVQLKQYYINNNPLETCPTTDYMLFKACTTRNAENIQTRNEFDVKSSITAEDCSAL</sequence>
<proteinExistence type="predicted"/>
<accession>A0ABT0LCH7</accession>
<evidence type="ECO:0000313" key="3">
    <source>
        <dbReference type="Proteomes" id="UP001203423"/>
    </source>
</evidence>
<name>A0ABT0LCH7_9GAMM</name>
<evidence type="ECO:0008006" key="4">
    <source>
        <dbReference type="Google" id="ProtNLM"/>
    </source>
</evidence>
<evidence type="ECO:0000256" key="1">
    <source>
        <dbReference type="SAM" id="SignalP"/>
    </source>
</evidence>
<dbReference type="Proteomes" id="UP001203423">
    <property type="component" value="Unassembled WGS sequence"/>
</dbReference>
<gene>
    <name evidence="2" type="ORF">L2764_11325</name>
</gene>
<dbReference type="EMBL" id="JAKIKS010000038">
    <property type="protein sequence ID" value="MCL1125050.1"/>
    <property type="molecule type" value="Genomic_DNA"/>
</dbReference>
<feature type="chain" id="PRO_5046978627" description="Orphan protein" evidence="1">
    <location>
        <begin position="23"/>
        <end position="115"/>
    </location>
</feature>
<keyword evidence="3" id="KW-1185">Reference proteome</keyword>
<protein>
    <recommendedName>
        <fullName evidence="4">Orphan protein</fullName>
    </recommendedName>
</protein>
<reference evidence="2 3" key="1">
    <citation type="submission" date="2022-01" db="EMBL/GenBank/DDBJ databases">
        <title>Whole genome-based taxonomy of the Shewanellaceae.</title>
        <authorList>
            <person name="Martin-Rodriguez A.J."/>
        </authorList>
    </citation>
    <scope>NUCLEOTIDE SEQUENCE [LARGE SCALE GENOMIC DNA]</scope>
    <source>
        <strain evidence="2 3">DSM 17177</strain>
    </source>
</reference>
<feature type="signal peptide" evidence="1">
    <location>
        <begin position="1"/>
        <end position="22"/>
    </location>
</feature>
<keyword evidence="1" id="KW-0732">Signal</keyword>
<dbReference type="RefSeq" id="WP_248940323.1">
    <property type="nucleotide sequence ID" value="NZ_JAKIKS010000038.1"/>
</dbReference>
<evidence type="ECO:0000313" key="2">
    <source>
        <dbReference type="EMBL" id="MCL1125050.1"/>
    </source>
</evidence>
<comment type="caution">
    <text evidence="2">The sequence shown here is derived from an EMBL/GenBank/DDBJ whole genome shotgun (WGS) entry which is preliminary data.</text>
</comment>